<evidence type="ECO:0000256" key="2">
    <source>
        <dbReference type="ARBA" id="ARBA00001946"/>
    </source>
</evidence>
<comment type="caution">
    <text evidence="6">The sequence shown here is derived from an EMBL/GenBank/DDBJ whole genome shotgun (WGS) entry which is preliminary data.</text>
</comment>
<keyword evidence="3 4" id="KW-0378">Hydrolase</keyword>
<accession>A0ABW5CPD2</accession>
<dbReference type="PANTHER" id="PTHR11839">
    <property type="entry name" value="UDP/ADP-SUGAR PYROPHOSPHATASE"/>
    <property type="match status" value="1"/>
</dbReference>
<dbReference type="PROSITE" id="PS51462">
    <property type="entry name" value="NUDIX"/>
    <property type="match status" value="1"/>
</dbReference>
<dbReference type="Gene3D" id="3.90.79.10">
    <property type="entry name" value="Nucleoside Triphosphate Pyrophosphohydrolase"/>
    <property type="match status" value="1"/>
</dbReference>
<dbReference type="RefSeq" id="WP_209737119.1">
    <property type="nucleotide sequence ID" value="NZ_CP072611.1"/>
</dbReference>
<dbReference type="InterPro" id="IPR015797">
    <property type="entry name" value="NUDIX_hydrolase-like_dom_sf"/>
</dbReference>
<dbReference type="Pfam" id="PF00293">
    <property type="entry name" value="NUDIX"/>
    <property type="match status" value="1"/>
</dbReference>
<dbReference type="EC" id="3.6.1.-" evidence="4"/>
<proteinExistence type="inferred from homology"/>
<feature type="short sequence motif" description="Nudix box" evidence="4">
    <location>
        <begin position="52"/>
        <end position="73"/>
    </location>
</feature>
<dbReference type="InterPro" id="IPR022927">
    <property type="entry name" value="RppH"/>
</dbReference>
<comment type="function">
    <text evidence="4">Accelerates the degradation of transcripts by removing pyrophosphate from the 5'-end of triphosphorylated RNA, leading to a more labile monophosphorylated state that can stimulate subsequent ribonuclease cleavage.</text>
</comment>
<comment type="cofactor">
    <cofactor evidence="1">
        <name>Mn(2+)</name>
        <dbReference type="ChEBI" id="CHEBI:29035"/>
    </cofactor>
</comment>
<evidence type="ECO:0000259" key="5">
    <source>
        <dbReference type="PROSITE" id="PS51462"/>
    </source>
</evidence>
<evidence type="ECO:0000256" key="3">
    <source>
        <dbReference type="ARBA" id="ARBA00022801"/>
    </source>
</evidence>
<organism evidence="6 7">
    <name type="scientific">Aureimonas populi</name>
    <dbReference type="NCBI Taxonomy" id="1701758"/>
    <lineage>
        <taxon>Bacteria</taxon>
        <taxon>Pseudomonadati</taxon>
        <taxon>Pseudomonadota</taxon>
        <taxon>Alphaproteobacteria</taxon>
        <taxon>Hyphomicrobiales</taxon>
        <taxon>Aurantimonadaceae</taxon>
        <taxon>Aureimonas</taxon>
    </lineage>
</organism>
<evidence type="ECO:0000313" key="7">
    <source>
        <dbReference type="Proteomes" id="UP001597371"/>
    </source>
</evidence>
<evidence type="ECO:0000256" key="4">
    <source>
        <dbReference type="HAMAP-Rule" id="MF_00298"/>
    </source>
</evidence>
<dbReference type="EMBL" id="JBHUIJ010000022">
    <property type="protein sequence ID" value="MFD2238638.1"/>
    <property type="molecule type" value="Genomic_DNA"/>
</dbReference>
<dbReference type="GO" id="GO:0016787">
    <property type="term" value="F:hydrolase activity"/>
    <property type="evidence" value="ECO:0007669"/>
    <property type="project" value="UniProtKB-KW"/>
</dbReference>
<dbReference type="SUPFAM" id="SSF55811">
    <property type="entry name" value="Nudix"/>
    <property type="match status" value="1"/>
</dbReference>
<gene>
    <name evidence="4" type="primary">rppH</name>
    <name evidence="4" type="synonym">nudH</name>
    <name evidence="6" type="ORF">ACFSKQ_14380</name>
</gene>
<comment type="similarity">
    <text evidence="4">Belongs to the Nudix hydrolase family. RppH subfamily.</text>
</comment>
<protein>
    <recommendedName>
        <fullName evidence="4">RNA pyrophosphohydrolase</fullName>
        <ecNumber evidence="4">3.6.1.-</ecNumber>
    </recommendedName>
    <alternativeName>
        <fullName evidence="4">(Di)nucleoside polyphosphate hydrolase</fullName>
    </alternativeName>
</protein>
<dbReference type="NCBIfam" id="NF001938">
    <property type="entry name" value="PRK00714.1-5"/>
    <property type="match status" value="1"/>
</dbReference>
<dbReference type="PANTHER" id="PTHR11839:SF22">
    <property type="entry name" value="NUDIX HYDROLASE 26, CHLOROPLASTIC"/>
    <property type="match status" value="1"/>
</dbReference>
<evidence type="ECO:0000256" key="1">
    <source>
        <dbReference type="ARBA" id="ARBA00001936"/>
    </source>
</evidence>
<dbReference type="PROSITE" id="PS00893">
    <property type="entry name" value="NUDIX_BOX"/>
    <property type="match status" value="1"/>
</dbReference>
<reference evidence="7" key="1">
    <citation type="journal article" date="2019" name="Int. J. Syst. Evol. Microbiol.">
        <title>The Global Catalogue of Microorganisms (GCM) 10K type strain sequencing project: providing services to taxonomists for standard genome sequencing and annotation.</title>
        <authorList>
            <consortium name="The Broad Institute Genomics Platform"/>
            <consortium name="The Broad Institute Genome Sequencing Center for Infectious Disease"/>
            <person name="Wu L."/>
            <person name="Ma J."/>
        </authorList>
    </citation>
    <scope>NUCLEOTIDE SEQUENCE [LARGE SCALE GENOMIC DNA]</scope>
    <source>
        <strain evidence="7">ZS-35-S2</strain>
    </source>
</reference>
<dbReference type="PRINTS" id="PR00502">
    <property type="entry name" value="NUDIXFAMILY"/>
</dbReference>
<evidence type="ECO:0000313" key="6">
    <source>
        <dbReference type="EMBL" id="MFD2238638.1"/>
    </source>
</evidence>
<comment type="cofactor">
    <cofactor evidence="2">
        <name>Mg(2+)</name>
        <dbReference type="ChEBI" id="CHEBI:18420"/>
    </cofactor>
</comment>
<dbReference type="Proteomes" id="UP001597371">
    <property type="component" value="Unassembled WGS sequence"/>
</dbReference>
<comment type="cofactor">
    <cofactor evidence="4">
        <name>a divalent metal cation</name>
        <dbReference type="ChEBI" id="CHEBI:60240"/>
    </cofactor>
</comment>
<dbReference type="InterPro" id="IPR000086">
    <property type="entry name" value="NUDIX_hydrolase_dom"/>
</dbReference>
<feature type="domain" description="Nudix hydrolase" evidence="5">
    <location>
        <begin position="11"/>
        <end position="164"/>
    </location>
</feature>
<dbReference type="InterPro" id="IPR020084">
    <property type="entry name" value="NUDIX_hydrolase_CS"/>
</dbReference>
<keyword evidence="7" id="KW-1185">Reference proteome</keyword>
<name>A0ABW5CPD2_9HYPH</name>
<dbReference type="CDD" id="cd03671">
    <property type="entry name" value="NUDIX_Ap4A_hydrolase_plant_like"/>
    <property type="match status" value="1"/>
</dbReference>
<sequence length="172" mass="19569">MTDPIDFNNLPYRPCVGIMVLNVDGLVWVGKRLVVPKGEMDGALKLWQMPQGGIDEGEAPLPAARRELYEETGMRSVELLAETRGWIDYDLPPELVGVALKGRYRGQTQKWFAFRLTGPESEIAISPPPGGHEAEFEEWGWKTMDEVLDLVVPFKRSVYERVIAEFRHLERT</sequence>
<dbReference type="HAMAP" id="MF_00298">
    <property type="entry name" value="Nudix_RppH"/>
    <property type="match status" value="1"/>
</dbReference>
<dbReference type="InterPro" id="IPR020476">
    <property type="entry name" value="Nudix_hydrolase"/>
</dbReference>